<dbReference type="EMBL" id="BMAT01003660">
    <property type="protein sequence ID" value="GFR59878.1"/>
    <property type="molecule type" value="Genomic_DNA"/>
</dbReference>
<name>A0AAV4EFY2_9GAST</name>
<comment type="caution">
    <text evidence="1">The sequence shown here is derived from an EMBL/GenBank/DDBJ whole genome shotgun (WGS) entry which is preliminary data.</text>
</comment>
<accession>A0AAV4EFY2</accession>
<dbReference type="GO" id="GO:0003964">
    <property type="term" value="F:RNA-directed DNA polymerase activity"/>
    <property type="evidence" value="ECO:0007669"/>
    <property type="project" value="UniProtKB-KW"/>
</dbReference>
<keyword evidence="1" id="KW-0808">Transferase</keyword>
<reference evidence="1 2" key="1">
    <citation type="journal article" date="2021" name="Elife">
        <title>Chloroplast acquisition without the gene transfer in kleptoplastic sea slugs, Plakobranchus ocellatus.</title>
        <authorList>
            <person name="Maeda T."/>
            <person name="Takahashi S."/>
            <person name="Yoshida T."/>
            <person name="Shimamura S."/>
            <person name="Takaki Y."/>
            <person name="Nagai Y."/>
            <person name="Toyoda A."/>
            <person name="Suzuki Y."/>
            <person name="Arimoto A."/>
            <person name="Ishii H."/>
            <person name="Satoh N."/>
            <person name="Nishiyama T."/>
            <person name="Hasebe M."/>
            <person name="Maruyama T."/>
            <person name="Minagawa J."/>
            <person name="Obokata J."/>
            <person name="Shigenobu S."/>
        </authorList>
    </citation>
    <scope>NUCLEOTIDE SEQUENCE [LARGE SCALE GENOMIC DNA]</scope>
</reference>
<gene>
    <name evidence="1" type="ORF">ElyMa_001805700</name>
</gene>
<sequence length="135" mass="15139">MLAPQRYKSSINKAMTRKYPGADIGSDHVLVLAAFKLKLNSKSKAKSPRLHLDLEKLKDPNISETFRVQIGGKLAALTLIDNDVDTMANSLKEVFASTAEEVLGRKRRTTQTNEVLDLCDKRRELRNLSSEATWP</sequence>
<keyword evidence="2" id="KW-1185">Reference proteome</keyword>
<dbReference type="Proteomes" id="UP000762676">
    <property type="component" value="Unassembled WGS sequence"/>
</dbReference>
<keyword evidence="1" id="KW-0548">Nucleotidyltransferase</keyword>
<evidence type="ECO:0000313" key="1">
    <source>
        <dbReference type="EMBL" id="GFR59878.1"/>
    </source>
</evidence>
<protein>
    <submittedName>
        <fullName evidence="1">RNA-directed DNA polymerase from mobile element jockey-like</fullName>
    </submittedName>
</protein>
<dbReference type="AlphaFoldDB" id="A0AAV4EFY2"/>
<organism evidence="1 2">
    <name type="scientific">Elysia marginata</name>
    <dbReference type="NCBI Taxonomy" id="1093978"/>
    <lineage>
        <taxon>Eukaryota</taxon>
        <taxon>Metazoa</taxon>
        <taxon>Spiralia</taxon>
        <taxon>Lophotrochozoa</taxon>
        <taxon>Mollusca</taxon>
        <taxon>Gastropoda</taxon>
        <taxon>Heterobranchia</taxon>
        <taxon>Euthyneura</taxon>
        <taxon>Panpulmonata</taxon>
        <taxon>Sacoglossa</taxon>
        <taxon>Placobranchoidea</taxon>
        <taxon>Plakobranchidae</taxon>
        <taxon>Elysia</taxon>
    </lineage>
</organism>
<evidence type="ECO:0000313" key="2">
    <source>
        <dbReference type="Proteomes" id="UP000762676"/>
    </source>
</evidence>
<keyword evidence="1" id="KW-0695">RNA-directed DNA polymerase</keyword>
<proteinExistence type="predicted"/>